<reference evidence="2" key="1">
    <citation type="journal article" date="2019" name="Int. J. Syst. Evol. Microbiol.">
        <title>The Global Catalogue of Microorganisms (GCM) 10K type strain sequencing project: providing services to taxonomists for standard genome sequencing and annotation.</title>
        <authorList>
            <consortium name="The Broad Institute Genomics Platform"/>
            <consortium name="The Broad Institute Genome Sequencing Center for Infectious Disease"/>
            <person name="Wu L."/>
            <person name="Ma J."/>
        </authorList>
    </citation>
    <scope>NUCLEOTIDE SEQUENCE [LARGE SCALE GENOMIC DNA]</scope>
    <source>
        <strain evidence="2">JCM 17024</strain>
    </source>
</reference>
<evidence type="ECO:0000313" key="2">
    <source>
        <dbReference type="Proteomes" id="UP001501591"/>
    </source>
</evidence>
<dbReference type="PANTHER" id="PTHR31118:SF32">
    <property type="entry name" value="KYNURENINE FORMAMIDASE"/>
    <property type="match status" value="1"/>
</dbReference>
<dbReference type="InterPro" id="IPR037175">
    <property type="entry name" value="KFase_sf"/>
</dbReference>
<dbReference type="EMBL" id="BAABCP010000001">
    <property type="protein sequence ID" value="GAA3942447.1"/>
    <property type="molecule type" value="Genomic_DNA"/>
</dbReference>
<dbReference type="PANTHER" id="PTHR31118">
    <property type="entry name" value="CYCLASE-LIKE PROTEIN 2"/>
    <property type="match status" value="1"/>
</dbReference>
<dbReference type="InterPro" id="IPR007325">
    <property type="entry name" value="KFase/CYL"/>
</dbReference>
<accession>A0ABP7NCV8</accession>
<sequence length="319" mass="35339">MNAGDKRVSCDFEVEFANGGGIQGQGFRLDIDGDDIDDVTLAEYIIRDLRLLMVSEVRIRSKSIIVESHKRSPIERTRFSDDESHRASIDLSHTIADGMVTYAGLPSPMIFPHRSRMESRAHYTRGTEFQIDRIDMVGNTGTYIDVPFHRYHDGDDLAEAPLSRLTNLPGVVVRVSGAMERAIDWHHFAPVDCRGRAILVHTGWDEHWGTDDYFSRHPYLTERAAEYLRDQGAALVGIDSLNIDDTDGGTRPVHSALLEAGIPIVEHLCNLEAAPTEDFDFTAAPLKVESMGSFPVRAHAILPPRVSRTHGAASRPGAG</sequence>
<evidence type="ECO:0000313" key="1">
    <source>
        <dbReference type="EMBL" id="GAA3942447.1"/>
    </source>
</evidence>
<keyword evidence="2" id="KW-1185">Reference proteome</keyword>
<comment type="caution">
    <text evidence="1">The sequence shown here is derived from an EMBL/GenBank/DDBJ whole genome shotgun (WGS) entry which is preliminary data.</text>
</comment>
<evidence type="ECO:0008006" key="3">
    <source>
        <dbReference type="Google" id="ProtNLM"/>
    </source>
</evidence>
<dbReference type="Proteomes" id="UP001501591">
    <property type="component" value="Unassembled WGS sequence"/>
</dbReference>
<dbReference type="SUPFAM" id="SSF102198">
    <property type="entry name" value="Putative cyclase"/>
    <property type="match status" value="1"/>
</dbReference>
<dbReference type="RefSeq" id="WP_344819459.1">
    <property type="nucleotide sequence ID" value="NZ_BAABCP010000001.1"/>
</dbReference>
<protein>
    <recommendedName>
        <fullName evidence="3">Cyclase</fullName>
    </recommendedName>
</protein>
<gene>
    <name evidence="1" type="ORF">GCM10022383_20360</name>
</gene>
<dbReference type="Gene3D" id="3.50.30.50">
    <property type="entry name" value="Putative cyclase"/>
    <property type="match status" value="1"/>
</dbReference>
<dbReference type="Pfam" id="PF04199">
    <property type="entry name" value="Cyclase"/>
    <property type="match status" value="1"/>
</dbReference>
<name>A0ABP7NCV8_9MICO</name>
<proteinExistence type="predicted"/>
<organism evidence="1 2">
    <name type="scientific">Microbacterium soli</name>
    <dbReference type="NCBI Taxonomy" id="446075"/>
    <lineage>
        <taxon>Bacteria</taxon>
        <taxon>Bacillati</taxon>
        <taxon>Actinomycetota</taxon>
        <taxon>Actinomycetes</taxon>
        <taxon>Micrococcales</taxon>
        <taxon>Microbacteriaceae</taxon>
        <taxon>Microbacterium</taxon>
    </lineage>
</organism>